<dbReference type="PANTHER" id="PTHR24421:SF10">
    <property type="entry name" value="NITRATE_NITRITE SENSOR PROTEIN NARQ"/>
    <property type="match status" value="1"/>
</dbReference>
<evidence type="ECO:0000256" key="10">
    <source>
        <dbReference type="ARBA" id="ARBA00022840"/>
    </source>
</evidence>
<dbReference type="KEGG" id="nth:Nther_0649"/>
<dbReference type="Gene3D" id="1.20.5.1930">
    <property type="match status" value="1"/>
</dbReference>
<reference evidence="18 19" key="2">
    <citation type="journal article" date="2011" name="J. Bacteriol.">
        <title>Complete genome sequence of the anaerobic, halophilic alkalithermophile Natranaerobius thermophilus JW/NM-WN-LF.</title>
        <authorList>
            <person name="Zhao B."/>
            <person name="Mesbah N.M."/>
            <person name="Dalin E."/>
            <person name="Goodwin L."/>
            <person name="Nolan M."/>
            <person name="Pitluck S."/>
            <person name="Chertkov O."/>
            <person name="Brettin T.S."/>
            <person name="Han J."/>
            <person name="Larimer F.W."/>
            <person name="Land M.L."/>
            <person name="Hauser L."/>
            <person name="Kyrpides N."/>
            <person name="Wiegel J."/>
        </authorList>
    </citation>
    <scope>NUCLEOTIDE SEQUENCE [LARGE SCALE GENOMIC DNA]</scope>
    <source>
        <strain evidence="19">ATCC BAA-1301 / DSM 18059 / JW/NM-WN-LF</strain>
    </source>
</reference>
<dbReference type="SUPFAM" id="SSF55874">
    <property type="entry name" value="ATPase domain of HSP90 chaperone/DNA topoisomerase II/histidine kinase"/>
    <property type="match status" value="1"/>
</dbReference>
<dbReference type="GO" id="GO:0005886">
    <property type="term" value="C:plasma membrane"/>
    <property type="evidence" value="ECO:0007669"/>
    <property type="project" value="UniProtKB-SubCell"/>
</dbReference>
<feature type="transmembrane region" description="Helical" evidence="15">
    <location>
        <begin position="15"/>
        <end position="32"/>
    </location>
</feature>
<evidence type="ECO:0000256" key="6">
    <source>
        <dbReference type="ARBA" id="ARBA00022679"/>
    </source>
</evidence>
<dbReference type="CDD" id="cd06225">
    <property type="entry name" value="HAMP"/>
    <property type="match status" value="1"/>
</dbReference>
<keyword evidence="6" id="KW-0808">Transferase</keyword>
<dbReference type="AlphaFoldDB" id="B2A6W3"/>
<evidence type="ECO:0000256" key="13">
    <source>
        <dbReference type="ARBA" id="ARBA00023136"/>
    </source>
</evidence>
<keyword evidence="9 18" id="KW-0418">Kinase</keyword>
<dbReference type="SMART" id="SM00304">
    <property type="entry name" value="HAMP"/>
    <property type="match status" value="1"/>
</dbReference>
<dbReference type="OrthoDB" id="9781904at2"/>
<dbReference type="Gene3D" id="6.10.340.10">
    <property type="match status" value="1"/>
</dbReference>
<dbReference type="InterPro" id="IPR033463">
    <property type="entry name" value="sCache_3"/>
</dbReference>
<dbReference type="CDD" id="cd16917">
    <property type="entry name" value="HATPase_UhpB-NarQ-NarX-like"/>
    <property type="match status" value="1"/>
</dbReference>
<evidence type="ECO:0000259" key="16">
    <source>
        <dbReference type="PROSITE" id="PS50109"/>
    </source>
</evidence>
<dbReference type="InterPro" id="IPR036890">
    <property type="entry name" value="HATPase_C_sf"/>
</dbReference>
<evidence type="ECO:0000256" key="14">
    <source>
        <dbReference type="SAM" id="Coils"/>
    </source>
</evidence>
<dbReference type="InterPro" id="IPR003594">
    <property type="entry name" value="HATPase_dom"/>
</dbReference>
<dbReference type="InterPro" id="IPR017204">
    <property type="entry name" value="Sig_transdc_His_kin_STH3221"/>
</dbReference>
<comment type="subcellular location">
    <subcellularLocation>
        <location evidence="2">Cell membrane</location>
        <topology evidence="2">Multi-pass membrane protein</topology>
    </subcellularLocation>
</comment>
<evidence type="ECO:0000259" key="17">
    <source>
        <dbReference type="PROSITE" id="PS50885"/>
    </source>
</evidence>
<protein>
    <recommendedName>
        <fullName evidence="3">histidine kinase</fullName>
        <ecNumber evidence="3">2.7.13.3</ecNumber>
    </recommendedName>
</protein>
<dbReference type="Gene3D" id="3.30.565.10">
    <property type="entry name" value="Histidine kinase-like ATPase, C-terminal domain"/>
    <property type="match status" value="1"/>
</dbReference>
<keyword evidence="11 15" id="KW-1133">Transmembrane helix</keyword>
<evidence type="ECO:0000313" key="18">
    <source>
        <dbReference type="EMBL" id="ACB84244.1"/>
    </source>
</evidence>
<reference evidence="18 19" key="1">
    <citation type="submission" date="2008-04" db="EMBL/GenBank/DDBJ databases">
        <title>Complete sequence of chromosome of Natranaerobius thermophilus JW/NM-WN-LF.</title>
        <authorList>
            <consortium name="US DOE Joint Genome Institute"/>
            <person name="Copeland A."/>
            <person name="Lucas S."/>
            <person name="Lapidus A."/>
            <person name="Glavina del Rio T."/>
            <person name="Dalin E."/>
            <person name="Tice H."/>
            <person name="Bruce D."/>
            <person name="Goodwin L."/>
            <person name="Pitluck S."/>
            <person name="Chertkov O."/>
            <person name="Brettin T."/>
            <person name="Detter J.C."/>
            <person name="Han C."/>
            <person name="Kuske C.R."/>
            <person name="Schmutz J."/>
            <person name="Larimer F."/>
            <person name="Land M."/>
            <person name="Hauser L."/>
            <person name="Kyrpides N."/>
            <person name="Lykidis A."/>
            <person name="Mesbah N.M."/>
            <person name="Wiegel J."/>
        </authorList>
    </citation>
    <scope>NUCLEOTIDE SEQUENCE [LARGE SCALE GENOMIC DNA]</scope>
    <source>
        <strain evidence="19">ATCC BAA-1301 / DSM 18059 / JW/NM-WN-LF</strain>
    </source>
</reference>
<evidence type="ECO:0000256" key="11">
    <source>
        <dbReference type="ARBA" id="ARBA00022989"/>
    </source>
</evidence>
<dbReference type="Pfam" id="PF07730">
    <property type="entry name" value="HisKA_3"/>
    <property type="match status" value="1"/>
</dbReference>
<dbReference type="InterPro" id="IPR011712">
    <property type="entry name" value="Sig_transdc_His_kin_sub3_dim/P"/>
</dbReference>
<keyword evidence="12" id="KW-0902">Two-component regulatory system</keyword>
<feature type="coiled-coil region" evidence="14">
    <location>
        <begin position="252"/>
        <end position="280"/>
    </location>
</feature>
<dbReference type="eggNOG" id="COG4585">
    <property type="taxonomic scope" value="Bacteria"/>
</dbReference>
<dbReference type="EC" id="2.7.13.3" evidence="3"/>
<organism evidence="18 19">
    <name type="scientific">Natranaerobius thermophilus (strain ATCC BAA-1301 / DSM 18059 / JW/NM-WN-LF)</name>
    <dbReference type="NCBI Taxonomy" id="457570"/>
    <lineage>
        <taxon>Bacteria</taxon>
        <taxon>Bacillati</taxon>
        <taxon>Bacillota</taxon>
        <taxon>Clostridia</taxon>
        <taxon>Natranaerobiales</taxon>
        <taxon>Natranaerobiaceae</taxon>
        <taxon>Natranaerobius</taxon>
    </lineage>
</organism>
<accession>B2A6W3</accession>
<feature type="domain" description="Histidine kinase" evidence="16">
    <location>
        <begin position="382"/>
        <end position="477"/>
    </location>
</feature>
<evidence type="ECO:0000256" key="9">
    <source>
        <dbReference type="ARBA" id="ARBA00022777"/>
    </source>
</evidence>
<keyword evidence="8" id="KW-0547">Nucleotide-binding</keyword>
<feature type="transmembrane region" description="Helical" evidence="15">
    <location>
        <begin position="171"/>
        <end position="194"/>
    </location>
</feature>
<evidence type="ECO:0000256" key="5">
    <source>
        <dbReference type="ARBA" id="ARBA00022553"/>
    </source>
</evidence>
<sequence length="490" mass="55057">MINKIKNKIGIKEKIIAIVVIIVLMLGIWTVVQVRSTTSSALNEYLQRHGISIAKNVSTRSENYLLTNDRYRLHQLVSETMDNNSDVEYLFIEGAGGTVEISSFANELPDNLKQVNTVEENEEYNIQPLNTEHGLVYDIAVPIFEGRIGTVRLGMSTSEIDQLVHQICSNIWLTVLIVSIVGLITAYLLSLIIINPIYRLVSATEQVAKGHLHGIPLVVTNDEIGKLSLSFKKMIEGLKSLRENNESCWVQLEKKEEMRKKLLNKMMSAQEEERKKISRELHDGTGQSLTTLKLALKQISETNDLEEAKRMSEELRELTGDVIDEIKSLARDLRPSVLDDLGLDYALEKYLKEIQGRTGVSTEFWFQADQGLKLEPEISTNIYRIVQESVNNSIKHADASKIDVIVKTISSQLIVIIEDDGKGFDLEQFSDNYKQNETRGLGIFGMEERAELIGGHLAIESTPGDGTAVYLKINLAKEETSNHDYFGTSS</sequence>
<comment type="catalytic activity">
    <reaction evidence="1">
        <text>ATP + protein L-histidine = ADP + protein N-phospho-L-histidine.</text>
        <dbReference type="EC" id="2.7.13.3"/>
    </reaction>
</comment>
<keyword evidence="4" id="KW-1003">Cell membrane</keyword>
<evidence type="ECO:0000256" key="15">
    <source>
        <dbReference type="SAM" id="Phobius"/>
    </source>
</evidence>
<keyword evidence="7 15" id="KW-0812">Transmembrane</keyword>
<keyword evidence="10" id="KW-0067">ATP-binding</keyword>
<dbReference type="InParanoid" id="B2A6W3"/>
<dbReference type="STRING" id="457570.Nther_0649"/>
<keyword evidence="13 15" id="KW-0472">Membrane</keyword>
<name>B2A6W3_NATTJ</name>
<dbReference type="GO" id="GO:0005524">
    <property type="term" value="F:ATP binding"/>
    <property type="evidence" value="ECO:0007669"/>
    <property type="project" value="UniProtKB-KW"/>
</dbReference>
<evidence type="ECO:0000256" key="7">
    <source>
        <dbReference type="ARBA" id="ARBA00022692"/>
    </source>
</evidence>
<evidence type="ECO:0000256" key="4">
    <source>
        <dbReference type="ARBA" id="ARBA00022475"/>
    </source>
</evidence>
<dbReference type="PANTHER" id="PTHR24421">
    <property type="entry name" value="NITRATE/NITRITE SENSOR PROTEIN NARX-RELATED"/>
    <property type="match status" value="1"/>
</dbReference>
<dbReference type="Pfam" id="PF00672">
    <property type="entry name" value="HAMP"/>
    <property type="match status" value="1"/>
</dbReference>
<dbReference type="GO" id="GO:0000155">
    <property type="term" value="F:phosphorelay sensor kinase activity"/>
    <property type="evidence" value="ECO:0007669"/>
    <property type="project" value="InterPro"/>
</dbReference>
<dbReference type="InterPro" id="IPR005467">
    <property type="entry name" value="His_kinase_dom"/>
</dbReference>
<evidence type="ECO:0000313" key="19">
    <source>
        <dbReference type="Proteomes" id="UP000001683"/>
    </source>
</evidence>
<evidence type="ECO:0000256" key="12">
    <source>
        <dbReference type="ARBA" id="ARBA00023012"/>
    </source>
</evidence>
<dbReference type="eggNOG" id="COG5000">
    <property type="taxonomic scope" value="Bacteria"/>
</dbReference>
<feature type="domain" description="HAMP" evidence="17">
    <location>
        <begin position="191"/>
        <end position="243"/>
    </location>
</feature>
<dbReference type="InterPro" id="IPR050482">
    <property type="entry name" value="Sensor_HK_TwoCompSys"/>
</dbReference>
<keyword evidence="19" id="KW-1185">Reference proteome</keyword>
<evidence type="ECO:0000256" key="2">
    <source>
        <dbReference type="ARBA" id="ARBA00004651"/>
    </source>
</evidence>
<dbReference type="Pfam" id="PF17203">
    <property type="entry name" value="sCache_3_2"/>
    <property type="match status" value="1"/>
</dbReference>
<keyword evidence="5" id="KW-0597">Phosphoprotein</keyword>
<evidence type="ECO:0000256" key="3">
    <source>
        <dbReference type="ARBA" id="ARBA00012438"/>
    </source>
</evidence>
<dbReference type="Proteomes" id="UP000001683">
    <property type="component" value="Chromosome"/>
</dbReference>
<dbReference type="HOGENOM" id="CLU_031034_0_0_9"/>
<dbReference type="Pfam" id="PF02518">
    <property type="entry name" value="HATPase_c"/>
    <property type="match status" value="1"/>
</dbReference>
<evidence type="ECO:0000256" key="8">
    <source>
        <dbReference type="ARBA" id="ARBA00022741"/>
    </source>
</evidence>
<dbReference type="SUPFAM" id="SSF158472">
    <property type="entry name" value="HAMP domain-like"/>
    <property type="match status" value="1"/>
</dbReference>
<dbReference type="PROSITE" id="PS50109">
    <property type="entry name" value="HIS_KIN"/>
    <property type="match status" value="1"/>
</dbReference>
<gene>
    <name evidence="18" type="ordered locus">Nther_0649</name>
</gene>
<dbReference type="SMART" id="SM00387">
    <property type="entry name" value="HATPase_c"/>
    <property type="match status" value="1"/>
</dbReference>
<dbReference type="PIRSF" id="PIRSF037433">
    <property type="entry name" value="STHK_STH3221_prd"/>
    <property type="match status" value="1"/>
</dbReference>
<dbReference type="InterPro" id="IPR003660">
    <property type="entry name" value="HAMP_dom"/>
</dbReference>
<proteinExistence type="predicted"/>
<dbReference type="EMBL" id="CP001034">
    <property type="protein sequence ID" value="ACB84244.1"/>
    <property type="molecule type" value="Genomic_DNA"/>
</dbReference>
<keyword evidence="14" id="KW-0175">Coiled coil</keyword>
<dbReference type="GO" id="GO:0046983">
    <property type="term" value="F:protein dimerization activity"/>
    <property type="evidence" value="ECO:0007669"/>
    <property type="project" value="InterPro"/>
</dbReference>
<evidence type="ECO:0000256" key="1">
    <source>
        <dbReference type="ARBA" id="ARBA00000085"/>
    </source>
</evidence>
<dbReference type="RefSeq" id="WP_012447128.1">
    <property type="nucleotide sequence ID" value="NC_010718.1"/>
</dbReference>
<dbReference type="PROSITE" id="PS50885">
    <property type="entry name" value="HAMP"/>
    <property type="match status" value="1"/>
</dbReference>